<dbReference type="Proteomes" id="UP000003844">
    <property type="component" value="Unassembled WGS sequence"/>
</dbReference>
<sequence>MFAIVKAEAQTSALAVSDSLYAVGNYSEAIGVLKNISSASETVNLKLARGYKARGDFNEAEKYFKLVLQQNPERILSALELGKLLIIQQKLEKADSIFRNLTERYPENAGFQYQLGLIKEKQQDSTAGIYFKNTIQLEPLHQDALFKLAKDELQHREYGMAINYSLMGLNANPGNVSLLSILAQSYYNQKLYEKAIPEFEKILELGQGNEFVHSRLGFAYYNEGMYEKAIEQYNTALEFEDRNSDTHYNLGKLYAITGDLEKSEIHLLMAVLIKKQPVDAEFLSLGLTYKLQQDHKKALEYFNSALEENPENERALYERAIAADNYFKDLETRINYYVAYLNKFEAKGNGDLIYLAKIRLKDLRKEQHLLEE</sequence>
<keyword evidence="5" id="KW-1185">Reference proteome</keyword>
<dbReference type="InterPro" id="IPR011990">
    <property type="entry name" value="TPR-like_helical_dom_sf"/>
</dbReference>
<dbReference type="STRING" id="865937.Gilli_2625"/>
<feature type="repeat" description="TPR" evidence="3">
    <location>
        <begin position="41"/>
        <end position="74"/>
    </location>
</feature>
<accession>H2BY36</accession>
<dbReference type="eggNOG" id="COG0457">
    <property type="taxonomic scope" value="Bacteria"/>
</dbReference>
<dbReference type="PANTHER" id="PTHR45586:SF1">
    <property type="entry name" value="LIPOPOLYSACCHARIDE ASSEMBLY PROTEIN B"/>
    <property type="match status" value="1"/>
</dbReference>
<proteinExistence type="predicted"/>
<evidence type="ECO:0000256" key="3">
    <source>
        <dbReference type="PROSITE-ProRule" id="PRU00339"/>
    </source>
</evidence>
<dbReference type="SMART" id="SM00028">
    <property type="entry name" value="TPR"/>
    <property type="match status" value="6"/>
</dbReference>
<dbReference type="AlphaFoldDB" id="H2BY36"/>
<evidence type="ECO:0000256" key="2">
    <source>
        <dbReference type="ARBA" id="ARBA00022803"/>
    </source>
</evidence>
<keyword evidence="1" id="KW-0677">Repeat</keyword>
<dbReference type="InterPro" id="IPR019734">
    <property type="entry name" value="TPR_rpt"/>
</dbReference>
<dbReference type="PANTHER" id="PTHR45586">
    <property type="entry name" value="TPR REPEAT-CONTAINING PROTEIN PA4667"/>
    <property type="match status" value="1"/>
</dbReference>
<dbReference type="HOGENOM" id="CLU_054749_0_0_10"/>
<dbReference type="SUPFAM" id="SSF48452">
    <property type="entry name" value="TPR-like"/>
    <property type="match status" value="2"/>
</dbReference>
<organism evidence="4 5">
    <name type="scientific">Gillisia limnaea (strain DSM 15749 / LMG 21470 / R-8282)</name>
    <dbReference type="NCBI Taxonomy" id="865937"/>
    <lineage>
        <taxon>Bacteria</taxon>
        <taxon>Pseudomonadati</taxon>
        <taxon>Bacteroidota</taxon>
        <taxon>Flavobacteriia</taxon>
        <taxon>Flavobacteriales</taxon>
        <taxon>Flavobacteriaceae</taxon>
        <taxon>Gillisia</taxon>
    </lineage>
</organism>
<dbReference type="Pfam" id="PF00515">
    <property type="entry name" value="TPR_1"/>
    <property type="match status" value="1"/>
</dbReference>
<gene>
    <name evidence="4" type="ORF">Gilli_2625</name>
</gene>
<keyword evidence="2 3" id="KW-0802">TPR repeat</keyword>
<reference evidence="5" key="1">
    <citation type="journal article" date="2012" name="Stand. Genomic Sci.">
        <title>Genome sequence of the Antarctic rhodopsins-containing flavobacterium Gillisia limnaea type strain (R-8282(T)).</title>
        <authorList>
            <person name="Riedel T."/>
            <person name="Held B."/>
            <person name="Nolan M."/>
            <person name="Lucas S."/>
            <person name="Lapidus A."/>
            <person name="Tice H."/>
            <person name="Del Rio T.G."/>
            <person name="Cheng J.F."/>
            <person name="Han C."/>
            <person name="Tapia R."/>
            <person name="Goodwin L.A."/>
            <person name="Pitluck S."/>
            <person name="Liolios K."/>
            <person name="Mavromatis K."/>
            <person name="Pagani I."/>
            <person name="Ivanova N."/>
            <person name="Mikhailova N."/>
            <person name="Pati A."/>
            <person name="Chen A."/>
            <person name="Palaniappan K."/>
            <person name="Land M."/>
            <person name="Rohde M."/>
            <person name="Tindall B.J."/>
            <person name="Detter J.C."/>
            <person name="Goker M."/>
            <person name="Bristow J."/>
            <person name="Eisen J.A."/>
            <person name="Markowitz V."/>
            <person name="Hugenholtz P."/>
            <person name="Kyrpides N.C."/>
            <person name="Klenk H.P."/>
            <person name="Woyke T."/>
        </authorList>
    </citation>
    <scope>NUCLEOTIDE SEQUENCE [LARGE SCALE GENOMIC DNA]</scope>
    <source>
        <strain evidence="5">DSM 15749 / LMG 21470 / R-8282</strain>
    </source>
</reference>
<evidence type="ECO:0000313" key="4">
    <source>
        <dbReference type="EMBL" id="EHQ03242.1"/>
    </source>
</evidence>
<dbReference type="Pfam" id="PF13432">
    <property type="entry name" value="TPR_16"/>
    <property type="match status" value="1"/>
</dbReference>
<dbReference type="Pfam" id="PF14559">
    <property type="entry name" value="TPR_19"/>
    <property type="match status" value="1"/>
</dbReference>
<dbReference type="InterPro" id="IPR051012">
    <property type="entry name" value="CellSynth/LPSAsmb/PSIAsmb"/>
</dbReference>
<dbReference type="Pfam" id="PF13414">
    <property type="entry name" value="TPR_11"/>
    <property type="match status" value="1"/>
</dbReference>
<feature type="repeat" description="TPR" evidence="3">
    <location>
        <begin position="176"/>
        <end position="209"/>
    </location>
</feature>
<feature type="repeat" description="TPR" evidence="3">
    <location>
        <begin position="279"/>
        <end position="312"/>
    </location>
</feature>
<evidence type="ECO:0000313" key="5">
    <source>
        <dbReference type="Proteomes" id="UP000003844"/>
    </source>
</evidence>
<dbReference type="PROSITE" id="PS50005">
    <property type="entry name" value="TPR"/>
    <property type="match status" value="4"/>
</dbReference>
<dbReference type="Gene3D" id="1.25.40.10">
    <property type="entry name" value="Tetratricopeptide repeat domain"/>
    <property type="match status" value="3"/>
</dbReference>
<dbReference type="EMBL" id="JH594606">
    <property type="protein sequence ID" value="EHQ03242.1"/>
    <property type="molecule type" value="Genomic_DNA"/>
</dbReference>
<feature type="repeat" description="TPR" evidence="3">
    <location>
        <begin position="210"/>
        <end position="243"/>
    </location>
</feature>
<evidence type="ECO:0000256" key="1">
    <source>
        <dbReference type="ARBA" id="ARBA00022737"/>
    </source>
</evidence>
<protein>
    <submittedName>
        <fullName evidence="4">Tetratricopeptide TPR_2 repeat-containing protein</fullName>
    </submittedName>
</protein>
<name>H2BY36_GILLR</name>